<evidence type="ECO:0000313" key="5">
    <source>
        <dbReference type="EMBL" id="KAK0319106.1"/>
    </source>
</evidence>
<evidence type="ECO:0000259" key="4">
    <source>
        <dbReference type="PROSITE" id="PS51025"/>
    </source>
</evidence>
<evidence type="ECO:0000256" key="3">
    <source>
        <dbReference type="SAM" id="MobiDB-lite"/>
    </source>
</evidence>
<gene>
    <name evidence="5" type="ORF">LTR82_009870</name>
</gene>
<feature type="compositionally biased region" description="Basic and acidic residues" evidence="3">
    <location>
        <begin position="253"/>
        <end position="273"/>
    </location>
</feature>
<accession>A0AAN6J7E9</accession>
<feature type="region of interest" description="Disordered" evidence="3">
    <location>
        <begin position="153"/>
        <end position="385"/>
    </location>
</feature>
<feature type="compositionally biased region" description="Basic and acidic residues" evidence="3">
    <location>
        <begin position="344"/>
        <end position="353"/>
    </location>
</feature>
<feature type="coiled-coil region" evidence="2">
    <location>
        <begin position="110"/>
        <end position="150"/>
    </location>
</feature>
<feature type="region of interest" description="Disordered" evidence="3">
    <location>
        <begin position="403"/>
        <end position="435"/>
    </location>
</feature>
<feature type="compositionally biased region" description="Basic residues" evidence="3">
    <location>
        <begin position="278"/>
        <end position="330"/>
    </location>
</feature>
<feature type="compositionally biased region" description="Basic and acidic residues" evidence="3">
    <location>
        <begin position="425"/>
        <end position="435"/>
    </location>
</feature>
<dbReference type="Pfam" id="PF01480">
    <property type="entry name" value="PWI"/>
    <property type="match status" value="1"/>
</dbReference>
<dbReference type="PROSITE" id="PS51025">
    <property type="entry name" value="PWI"/>
    <property type="match status" value="1"/>
</dbReference>
<dbReference type="PANTHER" id="PTHR23148">
    <property type="entry name" value="SERINE/ARGININE REGULATED NUCLEAR MATRIX PROTEIN"/>
    <property type="match status" value="1"/>
</dbReference>
<dbReference type="GO" id="GO:0006397">
    <property type="term" value="P:mRNA processing"/>
    <property type="evidence" value="ECO:0007669"/>
    <property type="project" value="UniProtKB-KW"/>
</dbReference>
<organism evidence="5 6">
    <name type="scientific">Friedmanniomyces endolithicus</name>
    <dbReference type="NCBI Taxonomy" id="329885"/>
    <lineage>
        <taxon>Eukaryota</taxon>
        <taxon>Fungi</taxon>
        <taxon>Dikarya</taxon>
        <taxon>Ascomycota</taxon>
        <taxon>Pezizomycotina</taxon>
        <taxon>Dothideomycetes</taxon>
        <taxon>Dothideomycetidae</taxon>
        <taxon>Mycosphaerellales</taxon>
        <taxon>Teratosphaeriaceae</taxon>
        <taxon>Friedmanniomyces</taxon>
    </lineage>
</organism>
<dbReference type="InterPro" id="IPR002483">
    <property type="entry name" value="PWI_dom"/>
</dbReference>
<evidence type="ECO:0000256" key="2">
    <source>
        <dbReference type="SAM" id="Coils"/>
    </source>
</evidence>
<dbReference type="EMBL" id="JASUXU010000032">
    <property type="protein sequence ID" value="KAK0319106.1"/>
    <property type="molecule type" value="Genomic_DNA"/>
</dbReference>
<dbReference type="AlphaFoldDB" id="A0AAN6J7E9"/>
<dbReference type="SUPFAM" id="SSF101233">
    <property type="entry name" value="PWI domain"/>
    <property type="match status" value="1"/>
</dbReference>
<comment type="caution">
    <text evidence="5">The sequence shown here is derived from an EMBL/GenBank/DDBJ whole genome shotgun (WGS) entry which is preliminary data.</text>
</comment>
<dbReference type="GO" id="GO:0003723">
    <property type="term" value="F:RNA binding"/>
    <property type="evidence" value="ECO:0007669"/>
    <property type="project" value="TreeGrafter"/>
</dbReference>
<evidence type="ECO:0000313" key="6">
    <source>
        <dbReference type="Proteomes" id="UP001168146"/>
    </source>
</evidence>
<reference evidence="5" key="1">
    <citation type="submission" date="2021-12" db="EMBL/GenBank/DDBJ databases">
        <title>Black yeast isolated from Biological Soil Crust.</title>
        <authorList>
            <person name="Kurbessoian T."/>
        </authorList>
    </citation>
    <scope>NUCLEOTIDE SEQUENCE</scope>
    <source>
        <strain evidence="5">CCFEE 5208</strain>
    </source>
</reference>
<dbReference type="Gene3D" id="1.20.1390.10">
    <property type="entry name" value="PWI domain"/>
    <property type="match status" value="1"/>
</dbReference>
<dbReference type="PANTHER" id="PTHR23148:SF0">
    <property type="entry name" value="SERINE_ARGININE REPETITIVE MATRIX PROTEIN 1"/>
    <property type="match status" value="1"/>
</dbReference>
<dbReference type="GO" id="GO:0005681">
    <property type="term" value="C:spliceosomal complex"/>
    <property type="evidence" value="ECO:0007669"/>
    <property type="project" value="TreeGrafter"/>
</dbReference>
<keyword evidence="2" id="KW-0175">Coiled coil</keyword>
<dbReference type="InterPro" id="IPR052225">
    <property type="entry name" value="Ser/Arg_repetitive_matrix"/>
</dbReference>
<feature type="compositionally biased region" description="Basic and acidic residues" evidence="3">
    <location>
        <begin position="168"/>
        <end position="194"/>
    </location>
</feature>
<keyword evidence="1" id="KW-0507">mRNA processing</keyword>
<dbReference type="InterPro" id="IPR036483">
    <property type="entry name" value="PWI_dom_sf"/>
</dbReference>
<feature type="domain" description="PWI" evidence="4">
    <location>
        <begin position="16"/>
        <end position="115"/>
    </location>
</feature>
<evidence type="ECO:0000256" key="1">
    <source>
        <dbReference type="ARBA" id="ARBA00022664"/>
    </source>
</evidence>
<sequence>MSGKLTTDVDKRLLRTTKFPPEFNVKVDMTKVNFPVIKRWVQDEIERILGAEDEVVMNTIFNLVEESRYPNIKELQISLNGFLDKDAPKFCHDLWKYCISAQEGPNGVPKELLEAKKKELLQEKLEEDRAREEAQKRQEAERERELEIARVRDRERSERGRGGGGRYGGRDSDRPSFRRDSRSPPPRRRDDDFYRNPPRGDTYVPDRARRDNGRPPRRRRSPSPGRSPSRSPPPRRRRRNSSSTSPAPRRRQGSNDDRSQSRERGNEGRRDKSGNTGRRSRSRSPPRRRRSRSPRRRHHISPRRSRSPPPKRTRRPSRSRSRSPPRKKRASLAANDLMARKNGSSRDEPRLSRDISGSPPAAESNPRKRNTSSAESIAKQTDAGVEETVFMINKANKSPSKFTSLDAAQRASKSIPAPPQQQERTSMHLLDEGKRRANETRAQLLKEKFLRQRREREALAQRKDSAASVENGKF</sequence>
<dbReference type="Proteomes" id="UP001168146">
    <property type="component" value="Unassembled WGS sequence"/>
</dbReference>
<feature type="compositionally biased region" description="Basic and acidic residues" evidence="3">
    <location>
        <begin position="204"/>
        <end position="214"/>
    </location>
</feature>
<name>A0AAN6J7E9_9PEZI</name>
<proteinExistence type="predicted"/>
<dbReference type="GO" id="GO:0048024">
    <property type="term" value="P:regulation of mRNA splicing, via spliceosome"/>
    <property type="evidence" value="ECO:0007669"/>
    <property type="project" value="TreeGrafter"/>
</dbReference>
<dbReference type="SMART" id="SM00311">
    <property type="entry name" value="PWI"/>
    <property type="match status" value="1"/>
</dbReference>
<protein>
    <recommendedName>
        <fullName evidence="4">PWI domain-containing protein</fullName>
    </recommendedName>
</protein>